<dbReference type="SUPFAM" id="SSF56784">
    <property type="entry name" value="HAD-like"/>
    <property type="match status" value="1"/>
</dbReference>
<dbReference type="Proteomes" id="UP001500967">
    <property type="component" value="Unassembled WGS sequence"/>
</dbReference>
<organism evidence="1 2">
    <name type="scientific">Cryptosporangium japonicum</name>
    <dbReference type="NCBI Taxonomy" id="80872"/>
    <lineage>
        <taxon>Bacteria</taxon>
        <taxon>Bacillati</taxon>
        <taxon>Actinomycetota</taxon>
        <taxon>Actinomycetes</taxon>
        <taxon>Cryptosporangiales</taxon>
        <taxon>Cryptosporangiaceae</taxon>
        <taxon>Cryptosporangium</taxon>
    </lineage>
</organism>
<gene>
    <name evidence="1" type="ORF">GCM10009539_63650</name>
</gene>
<dbReference type="InterPro" id="IPR023198">
    <property type="entry name" value="PGP-like_dom2"/>
</dbReference>
<keyword evidence="2" id="KW-1185">Reference proteome</keyword>
<dbReference type="InterPro" id="IPR023214">
    <property type="entry name" value="HAD_sf"/>
</dbReference>
<evidence type="ECO:0000313" key="1">
    <source>
        <dbReference type="EMBL" id="GAA0268026.1"/>
    </source>
</evidence>
<dbReference type="SFLD" id="SFLDG01129">
    <property type="entry name" value="C1.5:_HAD__Beta-PGM__Phosphata"/>
    <property type="match status" value="1"/>
</dbReference>
<sequence length="219" mass="22832">MIGAVLFDLDGTLLDSRGAVLAAYRLAAAEYPGGVERLDRVPVGELLAMRVAECCERIAGPERAAECAETYDRYYRTRTRDEVRLYPGVVAVLADLRAQGIRLGVVTNKGASRTPADIAPLDGRGHGGALFDVVITAADSVERKPSPRPIEIALERTGWKPAEAVYVGDGPHDAEAAFGAGCAFVGAGWGYYGTAALRAAGATVICDEVSALPAAIGGA</sequence>
<dbReference type="PANTHER" id="PTHR43434:SF1">
    <property type="entry name" value="PHOSPHOGLYCOLATE PHOSPHATASE"/>
    <property type="match status" value="1"/>
</dbReference>
<dbReference type="SFLD" id="SFLDS00003">
    <property type="entry name" value="Haloacid_Dehalogenase"/>
    <property type="match status" value="1"/>
</dbReference>
<accession>A0ABN0UZM5</accession>
<dbReference type="Gene3D" id="1.10.150.240">
    <property type="entry name" value="Putative phosphatase, domain 2"/>
    <property type="match status" value="1"/>
</dbReference>
<dbReference type="RefSeq" id="WP_344652626.1">
    <property type="nucleotide sequence ID" value="NZ_BAAAGX010000028.1"/>
</dbReference>
<dbReference type="InterPro" id="IPR050155">
    <property type="entry name" value="HAD-like_hydrolase_sf"/>
</dbReference>
<dbReference type="Gene3D" id="3.40.50.1000">
    <property type="entry name" value="HAD superfamily/HAD-like"/>
    <property type="match status" value="1"/>
</dbReference>
<proteinExistence type="predicted"/>
<dbReference type="InterPro" id="IPR036412">
    <property type="entry name" value="HAD-like_sf"/>
</dbReference>
<dbReference type="PRINTS" id="PR00413">
    <property type="entry name" value="HADHALOGNASE"/>
</dbReference>
<dbReference type="Pfam" id="PF13419">
    <property type="entry name" value="HAD_2"/>
    <property type="match status" value="1"/>
</dbReference>
<dbReference type="InterPro" id="IPR041492">
    <property type="entry name" value="HAD_2"/>
</dbReference>
<reference evidence="1 2" key="1">
    <citation type="journal article" date="2019" name="Int. J. Syst. Evol. Microbiol.">
        <title>The Global Catalogue of Microorganisms (GCM) 10K type strain sequencing project: providing services to taxonomists for standard genome sequencing and annotation.</title>
        <authorList>
            <consortium name="The Broad Institute Genomics Platform"/>
            <consortium name="The Broad Institute Genome Sequencing Center for Infectious Disease"/>
            <person name="Wu L."/>
            <person name="Ma J."/>
        </authorList>
    </citation>
    <scope>NUCLEOTIDE SEQUENCE [LARGE SCALE GENOMIC DNA]</scope>
    <source>
        <strain evidence="1 2">JCM 10425</strain>
    </source>
</reference>
<dbReference type="PANTHER" id="PTHR43434">
    <property type="entry name" value="PHOSPHOGLYCOLATE PHOSPHATASE"/>
    <property type="match status" value="1"/>
</dbReference>
<comment type="caution">
    <text evidence="1">The sequence shown here is derived from an EMBL/GenBank/DDBJ whole genome shotgun (WGS) entry which is preliminary data.</text>
</comment>
<name>A0ABN0UZM5_9ACTN</name>
<dbReference type="EMBL" id="BAAAGX010000028">
    <property type="protein sequence ID" value="GAA0268026.1"/>
    <property type="molecule type" value="Genomic_DNA"/>
</dbReference>
<evidence type="ECO:0000313" key="2">
    <source>
        <dbReference type="Proteomes" id="UP001500967"/>
    </source>
</evidence>
<protein>
    <submittedName>
        <fullName evidence="1">Phosphoglycolate phosphatase</fullName>
    </submittedName>
</protein>
<dbReference type="InterPro" id="IPR006439">
    <property type="entry name" value="HAD-SF_hydro_IA"/>
</dbReference>